<feature type="transmembrane region" description="Helical" evidence="7">
    <location>
        <begin position="70"/>
        <end position="91"/>
    </location>
</feature>
<accession>A0A0H2KM08</accession>
<proteinExistence type="predicted"/>
<feature type="region of interest" description="Disordered" evidence="6">
    <location>
        <begin position="1"/>
        <end position="23"/>
    </location>
</feature>
<keyword evidence="4 7" id="KW-1133">Transmembrane helix</keyword>
<dbReference type="STRING" id="264251.FB00_12020"/>
<dbReference type="Proteomes" id="UP000035265">
    <property type="component" value="Unassembled WGS sequence"/>
</dbReference>
<dbReference type="GO" id="GO:0005886">
    <property type="term" value="C:plasma membrane"/>
    <property type="evidence" value="ECO:0007669"/>
    <property type="project" value="UniProtKB-SubCell"/>
</dbReference>
<gene>
    <name evidence="9" type="ORF">FB00_12020</name>
</gene>
<organism evidence="9 10">
    <name type="scientific">Cellulosimicrobium funkei</name>
    <dbReference type="NCBI Taxonomy" id="264251"/>
    <lineage>
        <taxon>Bacteria</taxon>
        <taxon>Bacillati</taxon>
        <taxon>Actinomycetota</taxon>
        <taxon>Actinomycetes</taxon>
        <taxon>Micrococcales</taxon>
        <taxon>Promicromonosporaceae</taxon>
        <taxon>Cellulosimicrobium</taxon>
    </lineage>
</organism>
<evidence type="ECO:0000256" key="1">
    <source>
        <dbReference type="ARBA" id="ARBA00004651"/>
    </source>
</evidence>
<dbReference type="PANTHER" id="PTHR23513">
    <property type="entry name" value="INTEGRAL MEMBRANE EFFLUX PROTEIN-RELATED"/>
    <property type="match status" value="1"/>
</dbReference>
<feature type="domain" description="Major facilitator superfamily (MFS) profile" evidence="8">
    <location>
        <begin position="37"/>
        <end position="172"/>
    </location>
</feature>
<dbReference type="AlphaFoldDB" id="A0A0H2KM08"/>
<feature type="transmembrane region" description="Helical" evidence="7">
    <location>
        <begin position="38"/>
        <end position="64"/>
    </location>
</feature>
<dbReference type="RefSeq" id="WP_156186383.1">
    <property type="nucleotide sequence ID" value="NZ_JNBQ01000013.1"/>
</dbReference>
<evidence type="ECO:0000313" key="9">
    <source>
        <dbReference type="EMBL" id="KLN34560.1"/>
    </source>
</evidence>
<feature type="transmembrane region" description="Helical" evidence="7">
    <location>
        <begin position="103"/>
        <end position="122"/>
    </location>
</feature>
<evidence type="ECO:0000256" key="6">
    <source>
        <dbReference type="SAM" id="MobiDB-lite"/>
    </source>
</evidence>
<dbReference type="Gene3D" id="1.20.1250.20">
    <property type="entry name" value="MFS general substrate transporter like domains"/>
    <property type="match status" value="1"/>
</dbReference>
<dbReference type="SUPFAM" id="SSF103473">
    <property type="entry name" value="MFS general substrate transporter"/>
    <property type="match status" value="1"/>
</dbReference>
<comment type="subcellular location">
    <subcellularLocation>
        <location evidence="1">Cell membrane</location>
        <topology evidence="1">Multi-pass membrane protein</topology>
    </subcellularLocation>
</comment>
<keyword evidence="10" id="KW-1185">Reference proteome</keyword>
<evidence type="ECO:0000256" key="7">
    <source>
        <dbReference type="SAM" id="Phobius"/>
    </source>
</evidence>
<evidence type="ECO:0000256" key="2">
    <source>
        <dbReference type="ARBA" id="ARBA00022475"/>
    </source>
</evidence>
<evidence type="ECO:0000256" key="4">
    <source>
        <dbReference type="ARBA" id="ARBA00022989"/>
    </source>
</evidence>
<sequence length="172" mass="16880">MTNPPAASVEDHPPTGPSSAAAAPNLIVPPSLLRNRSYMLLMTGMTAESLGAGVALFAVPLVAYGITGSVVQAGVVAAVGQVGALLATLPAGVVADRVDRRRLITVSATVGAALWGTVALAAGLGSLTAWHLAAVLFGASVVGALVDPATSGAFRSVVPVPQLPTALAAVQG</sequence>
<protein>
    <recommendedName>
        <fullName evidence="8">Major facilitator superfamily (MFS) profile domain-containing protein</fullName>
    </recommendedName>
</protein>
<feature type="non-terminal residue" evidence="9">
    <location>
        <position position="172"/>
    </location>
</feature>
<comment type="caution">
    <text evidence="9">The sequence shown here is derived from an EMBL/GenBank/DDBJ whole genome shotgun (WGS) entry which is preliminary data.</text>
</comment>
<dbReference type="InterPro" id="IPR011701">
    <property type="entry name" value="MFS"/>
</dbReference>
<dbReference type="Pfam" id="PF07690">
    <property type="entry name" value="MFS_1"/>
    <property type="match status" value="1"/>
</dbReference>
<dbReference type="InterPro" id="IPR020846">
    <property type="entry name" value="MFS_dom"/>
</dbReference>
<keyword evidence="5 7" id="KW-0472">Membrane</keyword>
<keyword evidence="3 7" id="KW-0812">Transmembrane</keyword>
<evidence type="ECO:0000256" key="3">
    <source>
        <dbReference type="ARBA" id="ARBA00022692"/>
    </source>
</evidence>
<dbReference type="GO" id="GO:0022857">
    <property type="term" value="F:transmembrane transporter activity"/>
    <property type="evidence" value="ECO:0007669"/>
    <property type="project" value="InterPro"/>
</dbReference>
<keyword evidence="2" id="KW-1003">Cell membrane</keyword>
<dbReference type="InterPro" id="IPR036259">
    <property type="entry name" value="MFS_trans_sf"/>
</dbReference>
<feature type="transmembrane region" description="Helical" evidence="7">
    <location>
        <begin position="128"/>
        <end position="146"/>
    </location>
</feature>
<reference evidence="9 10" key="1">
    <citation type="submission" date="2014-05" db="EMBL/GenBank/DDBJ databases">
        <title>Cellulosimicrobium funkei U11 genome.</title>
        <authorList>
            <person name="Hu C."/>
            <person name="Gong Y."/>
            <person name="Wan W."/>
            <person name="Jiang M."/>
        </authorList>
    </citation>
    <scope>NUCLEOTIDE SEQUENCE [LARGE SCALE GENOMIC DNA]</scope>
    <source>
        <strain evidence="9 10">U11</strain>
    </source>
</reference>
<evidence type="ECO:0000256" key="5">
    <source>
        <dbReference type="ARBA" id="ARBA00023136"/>
    </source>
</evidence>
<name>A0A0H2KM08_9MICO</name>
<evidence type="ECO:0000313" key="10">
    <source>
        <dbReference type="Proteomes" id="UP000035265"/>
    </source>
</evidence>
<dbReference type="PROSITE" id="PS50850">
    <property type="entry name" value="MFS"/>
    <property type="match status" value="1"/>
</dbReference>
<dbReference type="PANTHER" id="PTHR23513:SF6">
    <property type="entry name" value="MAJOR FACILITATOR SUPERFAMILY ASSOCIATED DOMAIN-CONTAINING PROTEIN"/>
    <property type="match status" value="1"/>
</dbReference>
<evidence type="ECO:0000259" key="8">
    <source>
        <dbReference type="PROSITE" id="PS50850"/>
    </source>
</evidence>
<dbReference type="EMBL" id="JNBQ01000013">
    <property type="protein sequence ID" value="KLN34560.1"/>
    <property type="molecule type" value="Genomic_DNA"/>
</dbReference>